<dbReference type="AlphaFoldDB" id="A0A8T9CA75"/>
<dbReference type="OrthoDB" id="5314201at2759"/>
<reference evidence="2 3" key="1">
    <citation type="submission" date="2018-05" db="EMBL/GenBank/DDBJ databases">
        <title>Genome sequencing and assembly of the regulated plant pathogen Lachnellula willkommii and related sister species for the development of diagnostic species identification markers.</title>
        <authorList>
            <person name="Giroux E."/>
            <person name="Bilodeau G."/>
        </authorList>
    </citation>
    <scope>NUCLEOTIDE SEQUENCE [LARGE SCALE GENOMIC DNA]</scope>
    <source>
        <strain evidence="2 3">CBS 268.59</strain>
    </source>
</reference>
<feature type="compositionally biased region" description="Low complexity" evidence="1">
    <location>
        <begin position="374"/>
        <end position="384"/>
    </location>
</feature>
<proteinExistence type="predicted"/>
<dbReference type="EMBL" id="QGMK01000628">
    <property type="protein sequence ID" value="TVY80700.1"/>
    <property type="molecule type" value="Genomic_DNA"/>
</dbReference>
<accession>A0A8T9CA75</accession>
<gene>
    <name evidence="2" type="ORF">LSUE1_G001664</name>
</gene>
<keyword evidence="3" id="KW-1185">Reference proteome</keyword>
<dbReference type="Proteomes" id="UP000469558">
    <property type="component" value="Unassembled WGS sequence"/>
</dbReference>
<organism evidence="2 3">
    <name type="scientific">Lachnellula suecica</name>
    <dbReference type="NCBI Taxonomy" id="602035"/>
    <lineage>
        <taxon>Eukaryota</taxon>
        <taxon>Fungi</taxon>
        <taxon>Dikarya</taxon>
        <taxon>Ascomycota</taxon>
        <taxon>Pezizomycotina</taxon>
        <taxon>Leotiomycetes</taxon>
        <taxon>Helotiales</taxon>
        <taxon>Lachnaceae</taxon>
        <taxon>Lachnellula</taxon>
    </lineage>
</organism>
<evidence type="ECO:0000313" key="3">
    <source>
        <dbReference type="Proteomes" id="UP000469558"/>
    </source>
</evidence>
<sequence>MTDNLFNDLVKILRDRDIPYDREAIKSTLGDPESQTAVREWMEEYLAPETLLTKDEATLYATLTKSGEADRLAAQDLSSIQGLNDAEIQNAIEELKRSTAAIEKQSESLELQQNAMSALVKSEQRTSQARSQTNNSQLKKWNSEKGHVSQAIEELSQSLTLQSAELEQQSKALEASIKQTVDGILRSDDKLLASLQKLASDLDPIQSDGDGVISRIRDLCARLIKHTVEGIRTKLDRIYLDALQDSPSSNEPQNQETTDLQEELESLYSEILPVAQMSAEQQFLQPALKAIAATDGQGQERSAKAVEYIQNCLVFLVNRIETFLERAQETQCHKMALQFVLDSAKKELSRVEDSPPNIATASPAKPNGQRRRTSSTPRSSPARTRATRRRSSGPELDDVDPEQQLARALGITLPPETAPKHAVAFSLEKALSERLTKLEIHSLSLQSTTESAISSHLLDAHLTLQLLQDSLLAESLHHRVRLLDPDIEASVSMFEHEIRDLQADLEKVDLQGLQGRNIHREQLVERWSR</sequence>
<protein>
    <submittedName>
        <fullName evidence="2">Uncharacterized protein</fullName>
    </submittedName>
</protein>
<name>A0A8T9CA75_9HELO</name>
<comment type="caution">
    <text evidence="2">The sequence shown here is derived from an EMBL/GenBank/DDBJ whole genome shotgun (WGS) entry which is preliminary data.</text>
</comment>
<feature type="compositionally biased region" description="Polar residues" evidence="1">
    <location>
        <begin position="125"/>
        <end position="140"/>
    </location>
</feature>
<evidence type="ECO:0000313" key="2">
    <source>
        <dbReference type="EMBL" id="TVY80700.1"/>
    </source>
</evidence>
<feature type="region of interest" description="Disordered" evidence="1">
    <location>
        <begin position="116"/>
        <end position="143"/>
    </location>
</feature>
<feature type="region of interest" description="Disordered" evidence="1">
    <location>
        <begin position="350"/>
        <end position="401"/>
    </location>
</feature>
<evidence type="ECO:0000256" key="1">
    <source>
        <dbReference type="SAM" id="MobiDB-lite"/>
    </source>
</evidence>